<organism evidence="2 3">
    <name type="scientific">Ramlibacter aquaticus</name>
    <dbReference type="NCBI Taxonomy" id="2780094"/>
    <lineage>
        <taxon>Bacteria</taxon>
        <taxon>Pseudomonadati</taxon>
        <taxon>Pseudomonadota</taxon>
        <taxon>Betaproteobacteria</taxon>
        <taxon>Burkholderiales</taxon>
        <taxon>Comamonadaceae</taxon>
        <taxon>Ramlibacter</taxon>
    </lineage>
</organism>
<reference evidence="2 3" key="1">
    <citation type="submission" date="2020-10" db="EMBL/GenBank/DDBJ databases">
        <title>Draft genome of Ramlibacter aquaticus LMG 30558.</title>
        <authorList>
            <person name="Props R."/>
        </authorList>
    </citation>
    <scope>NUCLEOTIDE SEQUENCE [LARGE SCALE GENOMIC DNA]</scope>
    <source>
        <strain evidence="2 3">LMG 30558</strain>
    </source>
</reference>
<feature type="signal peptide" evidence="1">
    <location>
        <begin position="1"/>
        <end position="23"/>
    </location>
</feature>
<dbReference type="Proteomes" id="UP000715965">
    <property type="component" value="Unassembled WGS sequence"/>
</dbReference>
<comment type="caution">
    <text evidence="2">The sequence shown here is derived from an EMBL/GenBank/DDBJ whole genome shotgun (WGS) entry which is preliminary data.</text>
</comment>
<feature type="chain" id="PRO_5046190897" evidence="1">
    <location>
        <begin position="24"/>
        <end position="140"/>
    </location>
</feature>
<evidence type="ECO:0000313" key="3">
    <source>
        <dbReference type="Proteomes" id="UP000715965"/>
    </source>
</evidence>
<dbReference type="RefSeq" id="WP_193782380.1">
    <property type="nucleotide sequence ID" value="NZ_JADDOJ010000161.1"/>
</dbReference>
<evidence type="ECO:0000313" key="2">
    <source>
        <dbReference type="EMBL" id="MBE7942836.1"/>
    </source>
</evidence>
<accession>A0ABR9SKF1</accession>
<dbReference type="InterPro" id="IPR021267">
    <property type="entry name" value="DUF2844"/>
</dbReference>
<evidence type="ECO:0000256" key="1">
    <source>
        <dbReference type="SAM" id="SignalP"/>
    </source>
</evidence>
<sequence length="140" mass="14644">MTRRRWIPVAACLAASWTAAAHAELGSLPQAGAAAVASAPTWRQWQSQQADGTVINEFAGADGQVFALSWQGPVKPDLRALLGPRFQAFLARAGRPRGPGAAHVTTQDFVVSSSGHMGAFQGAAWIPSRLPAGFDPASPK</sequence>
<gene>
    <name evidence="2" type="ORF">IM725_19905</name>
</gene>
<keyword evidence="3" id="KW-1185">Reference proteome</keyword>
<dbReference type="EMBL" id="JADDOJ010000161">
    <property type="protein sequence ID" value="MBE7942836.1"/>
    <property type="molecule type" value="Genomic_DNA"/>
</dbReference>
<protein>
    <submittedName>
        <fullName evidence="2">DUF2844 domain-containing protein</fullName>
    </submittedName>
</protein>
<keyword evidence="1" id="KW-0732">Signal</keyword>
<name>A0ABR9SKF1_9BURK</name>
<proteinExistence type="predicted"/>
<dbReference type="Pfam" id="PF11005">
    <property type="entry name" value="DUF2844"/>
    <property type="match status" value="1"/>
</dbReference>